<dbReference type="SUPFAM" id="SSF48403">
    <property type="entry name" value="Ankyrin repeat"/>
    <property type="match status" value="1"/>
</dbReference>
<organism evidence="1 2">
    <name type="scientific">Pandoravirus salinus</name>
    <dbReference type="NCBI Taxonomy" id="1349410"/>
    <lineage>
        <taxon>Viruses</taxon>
        <taxon>Pandoravirus</taxon>
    </lineage>
</organism>
<evidence type="ECO:0000313" key="1">
    <source>
        <dbReference type="EMBL" id="ATE82204.1"/>
    </source>
</evidence>
<protein>
    <recommendedName>
        <fullName evidence="3">F-box incomplete domain containing protein</fullName>
    </recommendedName>
</protein>
<dbReference type="RefSeq" id="YP_009430043.1">
    <property type="nucleotide sequence ID" value="NC_022098.1"/>
</dbReference>
<name>A0A291ATM1_9VIRU</name>
<dbReference type="SUPFAM" id="SSF81383">
    <property type="entry name" value="F-box domain"/>
    <property type="match status" value="1"/>
</dbReference>
<gene>
    <name evidence="1" type="ORF">psal_cds_618</name>
</gene>
<proteinExistence type="predicted"/>
<dbReference type="GeneID" id="34568265"/>
<dbReference type="KEGG" id="vg:34568265"/>
<dbReference type="EMBL" id="KC977571">
    <property type="protein sequence ID" value="ATE82204.1"/>
    <property type="molecule type" value="Genomic_DNA"/>
</dbReference>
<keyword evidence="2" id="KW-1185">Reference proteome</keyword>
<evidence type="ECO:0000313" key="2">
    <source>
        <dbReference type="Proteomes" id="UP000204584"/>
    </source>
</evidence>
<reference evidence="1 2" key="1">
    <citation type="journal article" date="2013" name="Science">
        <title>Pandoraviruses: amoeba viruses with genomes up to 2.5 Mb reaching that of parasitic eukaryotes.</title>
        <authorList>
            <person name="Philippe N."/>
            <person name="Legendre M."/>
            <person name="Doutre G."/>
            <person name="Coute Y."/>
            <person name="Poirot O."/>
            <person name="Lescot M."/>
            <person name="Arslan D."/>
            <person name="Seltzer V."/>
            <person name="Bertaux L."/>
            <person name="Bruley C."/>
            <person name="Garin J."/>
            <person name="Claverie J.M."/>
            <person name="Abergel C."/>
        </authorList>
    </citation>
    <scope>NUCLEOTIDE SEQUENCE [LARGE SCALE GENOMIC DNA]</scope>
</reference>
<dbReference type="InterPro" id="IPR036770">
    <property type="entry name" value="Ankyrin_rpt-contain_sf"/>
</dbReference>
<dbReference type="Gene3D" id="1.25.40.20">
    <property type="entry name" value="Ankyrin repeat-containing domain"/>
    <property type="match status" value="1"/>
</dbReference>
<dbReference type="Proteomes" id="UP000204584">
    <property type="component" value="Segment"/>
</dbReference>
<sequence length="407" mass="44025">MHVDHTGTATDTVILPAELMCAVMDRLDVGWWPLAAQTCRWWRACVRSAASTTQSVHKSAAHALRPSRRTLWLAVRGGHVDVVTWMARAARDSNLYPHAHDMARWVASMPSDRTWADTLVVAARGGREDILLAADTHAQASNGKRETLAFLAAAAHGSDQMLRSLCRCDLICMDYPPRLLLDWRVLACAIVRGSINAVGMLIDAGCAVGTSALFLAALCFGNAVMRRVHSGFHAARQNGRADRQLIDAIKWLASQGLCSRADDGVTTASDPVSLAGQGKSAYRPLVRAPSPDDFLSGGALADFGAIDEDHLAPASRYLDALVRPLLVDNGTAPDDFDLWLAAAAMEIARASDPATTQQPIVQATGRMLRSYREREPVLEPSPRFYAVTHEAVMDVTSILGVMVAGRR</sequence>
<dbReference type="InterPro" id="IPR036047">
    <property type="entry name" value="F-box-like_dom_sf"/>
</dbReference>
<accession>A0A291ATM1</accession>
<evidence type="ECO:0008006" key="3">
    <source>
        <dbReference type="Google" id="ProtNLM"/>
    </source>
</evidence>